<dbReference type="InterPro" id="IPR003607">
    <property type="entry name" value="HD/PDEase_dom"/>
</dbReference>
<comment type="domain">
    <text evidence="7">Has four distinct domains: an N-terminal nucleotidyltransferase (NT) domain responsible for UTase activity, a central HD domain that encodes UR activity, and two C-terminal ACT domains that seem to have a role in glutamine sensing.</text>
</comment>
<dbReference type="HAMAP" id="MF_00277">
    <property type="entry name" value="PII_uridylyl_transf"/>
    <property type="match status" value="1"/>
</dbReference>
<evidence type="ECO:0000259" key="10">
    <source>
        <dbReference type="PROSITE" id="PS51831"/>
    </source>
</evidence>
<dbReference type="SUPFAM" id="SSF81301">
    <property type="entry name" value="Nucleotidyltransferase"/>
    <property type="match status" value="1"/>
</dbReference>
<dbReference type="InterPro" id="IPR006674">
    <property type="entry name" value="HD_domain"/>
</dbReference>
<dbReference type="SUPFAM" id="SSF55021">
    <property type="entry name" value="ACT-like"/>
    <property type="match status" value="2"/>
</dbReference>
<protein>
    <recommendedName>
        <fullName evidence="7">Bifunctional uridylyltransferase/uridylyl-removing enzyme</fullName>
        <shortName evidence="7">UTase/UR</shortName>
    </recommendedName>
    <alternativeName>
        <fullName evidence="7">Bifunctional [protein-PII] modification enzyme</fullName>
    </alternativeName>
    <alternativeName>
        <fullName evidence="7">Bifunctional nitrogen sensor protein</fullName>
    </alternativeName>
    <domain>
        <recommendedName>
            <fullName evidence="7">[Protein-PII] uridylyltransferase</fullName>
            <shortName evidence="7">PII uridylyltransferase</shortName>
            <shortName evidence="7">UTase</shortName>
            <ecNumber evidence="7">2.7.7.59</ecNumber>
        </recommendedName>
    </domain>
    <domain>
        <recommendedName>
            <fullName evidence="7">[Protein-PII]-UMP uridylyl-removing enzyme</fullName>
            <shortName evidence="7">UR</shortName>
            <ecNumber evidence="7">3.1.4.-</ecNumber>
        </recommendedName>
    </domain>
</protein>
<dbReference type="PANTHER" id="PTHR47320">
    <property type="entry name" value="BIFUNCTIONAL URIDYLYLTRANSFERASE/URIDYLYL-REMOVING ENZYME"/>
    <property type="match status" value="1"/>
</dbReference>
<keyword evidence="6 7" id="KW-0511">Multifunctional enzyme</keyword>
<dbReference type="Gene3D" id="3.30.460.10">
    <property type="entry name" value="Beta Polymerase, domain 2"/>
    <property type="match status" value="1"/>
</dbReference>
<dbReference type="CDD" id="cd04900">
    <property type="entry name" value="ACT_UUR-like_1"/>
    <property type="match status" value="1"/>
</dbReference>
<dbReference type="InterPro" id="IPR002912">
    <property type="entry name" value="ACT_dom"/>
</dbReference>
<evidence type="ECO:0000256" key="4">
    <source>
        <dbReference type="ARBA" id="ARBA00022801"/>
    </source>
</evidence>
<dbReference type="Pfam" id="PF01966">
    <property type="entry name" value="HD"/>
    <property type="match status" value="1"/>
</dbReference>
<accession>A0A4R2R9C6</accession>
<dbReference type="SUPFAM" id="SSF81593">
    <property type="entry name" value="Nucleotidyltransferase substrate binding subunit/domain"/>
    <property type="match status" value="1"/>
</dbReference>
<dbReference type="Proteomes" id="UP000295050">
    <property type="component" value="Unassembled WGS sequence"/>
</dbReference>
<dbReference type="EC" id="3.1.4.-" evidence="7"/>
<comment type="function">
    <text evidence="7">Modifies, by uridylylation and deuridylylation, the PII regulatory proteins (GlnB and homologs), in response to the nitrogen status of the cell that GlnD senses through the glutamine level. Under low glutamine levels, catalyzes the conversion of the PII proteins and UTP to PII-UMP and PPi, while under higher glutamine levels, GlnD hydrolyzes PII-UMP to PII and UMP (deuridylylation). Thus, controls uridylylation state and activity of the PII proteins, and plays an important role in the regulation of nitrogen metabolism.</text>
</comment>
<dbReference type="NCBIfam" id="TIGR01693">
    <property type="entry name" value="UTase_glnD"/>
    <property type="match status" value="1"/>
</dbReference>
<evidence type="ECO:0000256" key="8">
    <source>
        <dbReference type="SAM" id="MobiDB-lite"/>
    </source>
</evidence>
<dbReference type="Pfam" id="PF01909">
    <property type="entry name" value="NTP_transf_2"/>
    <property type="match status" value="1"/>
</dbReference>
<dbReference type="InterPro" id="IPR002934">
    <property type="entry name" value="Polymerase_NTP_transf_dom"/>
</dbReference>
<comment type="cofactor">
    <cofactor evidence="7">
        <name>Mg(2+)</name>
        <dbReference type="ChEBI" id="CHEBI:18420"/>
    </cofactor>
</comment>
<keyword evidence="4 7" id="KW-0378">Hydrolase</keyword>
<evidence type="ECO:0000259" key="9">
    <source>
        <dbReference type="PROSITE" id="PS51671"/>
    </source>
</evidence>
<dbReference type="PANTHER" id="PTHR47320:SF1">
    <property type="entry name" value="BIFUNCTIONAL URIDYLYLTRANSFERASE_URIDYLYL-REMOVING ENZYME"/>
    <property type="match status" value="1"/>
</dbReference>
<comment type="caution">
    <text evidence="11">The sequence shown here is derived from an EMBL/GenBank/DDBJ whole genome shotgun (WGS) entry which is preliminary data.</text>
</comment>
<comment type="catalytic activity">
    <reaction evidence="7">
        <text>[protein-PII]-L-tyrosine + UTP = [protein-PII]-uridylyl-L-tyrosine + diphosphate</text>
        <dbReference type="Rhea" id="RHEA:13673"/>
        <dbReference type="Rhea" id="RHEA-COMP:12147"/>
        <dbReference type="Rhea" id="RHEA-COMP:12148"/>
        <dbReference type="ChEBI" id="CHEBI:33019"/>
        <dbReference type="ChEBI" id="CHEBI:46398"/>
        <dbReference type="ChEBI" id="CHEBI:46858"/>
        <dbReference type="ChEBI" id="CHEBI:90602"/>
        <dbReference type="EC" id="2.7.7.59"/>
    </reaction>
</comment>
<dbReference type="InterPro" id="IPR045865">
    <property type="entry name" value="ACT-like_dom_sf"/>
</dbReference>
<keyword evidence="2 7" id="KW-0548">Nucleotidyltransferase</keyword>
<keyword evidence="1 7" id="KW-0808">Transferase</keyword>
<comment type="similarity">
    <text evidence="7">Belongs to the GlnD family.</text>
</comment>
<dbReference type="CDD" id="cd05401">
    <property type="entry name" value="NT_GlnE_GlnD_like"/>
    <property type="match status" value="1"/>
</dbReference>
<dbReference type="RefSeq" id="WP_165910195.1">
    <property type="nucleotide sequence ID" value="NZ_SLXU01000015.1"/>
</dbReference>
<name>A0A4R2R9C6_9RHOB</name>
<feature type="compositionally biased region" description="Low complexity" evidence="8">
    <location>
        <begin position="7"/>
        <end position="16"/>
    </location>
</feature>
<keyword evidence="12" id="KW-1185">Reference proteome</keyword>
<evidence type="ECO:0000313" key="11">
    <source>
        <dbReference type="EMBL" id="TCP59830.1"/>
    </source>
</evidence>
<evidence type="ECO:0000256" key="1">
    <source>
        <dbReference type="ARBA" id="ARBA00022679"/>
    </source>
</evidence>
<evidence type="ECO:0000256" key="6">
    <source>
        <dbReference type="ARBA" id="ARBA00023268"/>
    </source>
</evidence>
<dbReference type="Gene3D" id="1.10.3090.10">
    <property type="entry name" value="cca-adding enzyme, domain 2"/>
    <property type="match status" value="1"/>
</dbReference>
<dbReference type="SUPFAM" id="SSF81891">
    <property type="entry name" value="Poly A polymerase C-terminal region-like"/>
    <property type="match status" value="1"/>
</dbReference>
<feature type="domain" description="HD" evidence="10">
    <location>
        <begin position="511"/>
        <end position="633"/>
    </location>
</feature>
<comment type="caution">
    <text evidence="7">Lacks conserved residue(s) required for the propagation of feature annotation.</text>
</comment>
<dbReference type="EC" id="2.7.7.59" evidence="7"/>
<feature type="domain" description="ACT" evidence="9">
    <location>
        <begin position="859"/>
        <end position="937"/>
    </location>
</feature>
<dbReference type="Pfam" id="PF08335">
    <property type="entry name" value="GlnD_UR_UTase"/>
    <property type="match status" value="1"/>
</dbReference>
<dbReference type="InterPro" id="IPR010043">
    <property type="entry name" value="UTase/UR"/>
</dbReference>
<comment type="activity regulation">
    <text evidence="7">Uridylyltransferase (UTase) activity is inhibited by glutamine, while glutamine activates uridylyl-removing (UR) activity.</text>
</comment>
<gene>
    <name evidence="7" type="primary">glnD</name>
    <name evidence="11" type="ORF">EV663_11540</name>
</gene>
<dbReference type="GO" id="GO:0008081">
    <property type="term" value="F:phosphoric diester hydrolase activity"/>
    <property type="evidence" value="ECO:0007669"/>
    <property type="project" value="UniProtKB-UniRule"/>
</dbReference>
<feature type="region of interest" description="Disordered" evidence="8">
    <location>
        <begin position="1"/>
        <end position="24"/>
    </location>
</feature>
<dbReference type="Pfam" id="PF24931">
    <property type="entry name" value="ACT_ACR9_3rd"/>
    <property type="match status" value="1"/>
</dbReference>
<keyword evidence="3" id="KW-0677">Repeat</keyword>
<dbReference type="PIRSF" id="PIRSF006288">
    <property type="entry name" value="PII_uridyltransf"/>
    <property type="match status" value="1"/>
</dbReference>
<dbReference type="PROSITE" id="PS51831">
    <property type="entry name" value="HD"/>
    <property type="match status" value="1"/>
</dbReference>
<dbReference type="AlphaFoldDB" id="A0A4R2R9C6"/>
<reference evidence="11 12" key="1">
    <citation type="submission" date="2019-03" db="EMBL/GenBank/DDBJ databases">
        <title>Genomic Encyclopedia of Type Strains, Phase IV (KMG-IV): sequencing the most valuable type-strain genomes for metagenomic binning, comparative biology and taxonomic classification.</title>
        <authorList>
            <person name="Goeker M."/>
        </authorList>
    </citation>
    <scope>NUCLEOTIDE SEQUENCE [LARGE SCALE GENOMIC DNA]</scope>
    <source>
        <strain evidence="11 12">DSM 24766</strain>
    </source>
</reference>
<sequence length="938" mass="106495">MTLPQDVSAAPASRPVPSRPRHPLPDNLICPADRIFDDAGFAVELARLSAGGDMAALRKGAVSYLGAAARAGRAEIARAFAEQPFEAGPTIRAYTWLTDRLVCATLTVASHYLHPLPNPTEGERLAVFAVGGYGRGEMAPHSDVDLLFLTPWKITPWAESVIESMLYMLWDLRLKVGHSSRTVRDCVRLGREDITIRTALLENRFLAGHAPLQKELNDALWNDLFEGTEAEFIEAKLAERSERHRKQGGQRYVLEPNVKEGKGGLRDLQSLYWIAKYIYRVDRASQLVKLGLFTEEEFSGFLQAERFLWAVRCHLHLITDRAMDQLTFDMQIEVAARMGYRDRAGRRAVEVFMQDYFLHATSVGDLTRIFLTGLEAAHVKTEPMLLRLFRRKRKAREGYEIVQNRMTVADPDTFLRDKLNLLRLFEEALRTGTLLHPDAMRLIAGNLHLIDDSVRNDPEAQRIFLDLLLKHGNPERSLRRMNELGVLAAFIPEFEPIVAMMQFNVYHSFTVDEHTIQCISTLARIERGEMVEELPVASRILDEGVNRRVLYVALLLHDIGKGRPEDHSVLGAQIARKVAPRLGLKPDECETVEWLVRYHLLMSDMAQKRDLSDPRTVRDFAKAVKTKKRLDLLTVLTVCDIIGVGPGTWNNWKAQLIRSLYRETANALETGLEAVNTEQRETEAKRALREDLSDWDKKDLRTEIARHYGPYWQGLPRSSHVVFARLLRDIRDDEIRIDLAEDDDHDATRACFALSDHPGIFSRLAGALALVGANVVDARTYTTKDGYATAVFWIQDSEGSPYETARLTRLRQMIDKTLMGEIRPREKLADRDKLKKREKGFRFPTSITFDNEGSEIYTIIEVDTRDRPGLLYDLTRVLADSNIYIASAVIATYGAQVVDSFYVKDMFGLKLHAQSRRESLERKLRAAIAQGAERAGQR</sequence>
<dbReference type="Gene3D" id="3.30.70.260">
    <property type="match status" value="1"/>
</dbReference>
<dbReference type="CDD" id="cd00077">
    <property type="entry name" value="HDc"/>
    <property type="match status" value="1"/>
</dbReference>
<evidence type="ECO:0000256" key="7">
    <source>
        <dbReference type="HAMAP-Rule" id="MF_00277"/>
    </source>
</evidence>
<dbReference type="InterPro" id="IPR013546">
    <property type="entry name" value="PII_UdlTrfase/GS_AdlTrfase"/>
</dbReference>
<dbReference type="InterPro" id="IPR043519">
    <property type="entry name" value="NT_sf"/>
</dbReference>
<dbReference type="SMART" id="SM00471">
    <property type="entry name" value="HDc"/>
    <property type="match status" value="1"/>
</dbReference>
<evidence type="ECO:0000313" key="12">
    <source>
        <dbReference type="Proteomes" id="UP000295050"/>
    </source>
</evidence>
<organism evidence="11 12">
    <name type="scientific">Rhodovulum bhavnagarense</name>
    <dbReference type="NCBI Taxonomy" id="992286"/>
    <lineage>
        <taxon>Bacteria</taxon>
        <taxon>Pseudomonadati</taxon>
        <taxon>Pseudomonadota</taxon>
        <taxon>Alphaproteobacteria</taxon>
        <taxon>Rhodobacterales</taxon>
        <taxon>Paracoccaceae</taxon>
        <taxon>Rhodovulum</taxon>
    </lineage>
</organism>
<feature type="domain" description="ACT" evidence="9">
    <location>
        <begin position="749"/>
        <end position="825"/>
    </location>
</feature>
<evidence type="ECO:0000256" key="3">
    <source>
        <dbReference type="ARBA" id="ARBA00022737"/>
    </source>
</evidence>
<dbReference type="NCBIfam" id="NF003467">
    <property type="entry name" value="PRK05092.1"/>
    <property type="match status" value="1"/>
</dbReference>
<dbReference type="GO" id="GO:0006808">
    <property type="term" value="P:regulation of nitrogen utilization"/>
    <property type="evidence" value="ECO:0007669"/>
    <property type="project" value="UniProtKB-UniRule"/>
</dbReference>
<evidence type="ECO:0000256" key="5">
    <source>
        <dbReference type="ARBA" id="ARBA00022842"/>
    </source>
</evidence>
<keyword evidence="5 7" id="KW-0460">Magnesium</keyword>
<dbReference type="CDD" id="cd04899">
    <property type="entry name" value="ACT_ACR-UUR-like_2"/>
    <property type="match status" value="1"/>
</dbReference>
<feature type="region of interest" description="Uridylyltransferase" evidence="7">
    <location>
        <begin position="1"/>
        <end position="394"/>
    </location>
</feature>
<proteinExistence type="inferred from homology"/>
<dbReference type="PROSITE" id="PS51671">
    <property type="entry name" value="ACT"/>
    <property type="match status" value="2"/>
</dbReference>
<dbReference type="EMBL" id="SLXU01000015">
    <property type="protein sequence ID" value="TCP59830.1"/>
    <property type="molecule type" value="Genomic_DNA"/>
</dbReference>
<comment type="catalytic activity">
    <reaction evidence="7">
        <text>[protein-PII]-uridylyl-L-tyrosine + H2O = [protein-PII]-L-tyrosine + UMP + H(+)</text>
        <dbReference type="Rhea" id="RHEA:48600"/>
        <dbReference type="Rhea" id="RHEA-COMP:12147"/>
        <dbReference type="Rhea" id="RHEA-COMP:12148"/>
        <dbReference type="ChEBI" id="CHEBI:15377"/>
        <dbReference type="ChEBI" id="CHEBI:15378"/>
        <dbReference type="ChEBI" id="CHEBI:46858"/>
        <dbReference type="ChEBI" id="CHEBI:57865"/>
        <dbReference type="ChEBI" id="CHEBI:90602"/>
    </reaction>
</comment>
<dbReference type="GO" id="GO:0008773">
    <property type="term" value="F:[protein-PII] uridylyltransferase activity"/>
    <property type="evidence" value="ECO:0007669"/>
    <property type="project" value="UniProtKB-UniRule"/>
</dbReference>
<evidence type="ECO:0000256" key="2">
    <source>
        <dbReference type="ARBA" id="ARBA00022695"/>
    </source>
</evidence>